<dbReference type="PRINTS" id="PR00344">
    <property type="entry name" value="BCTRLSENSOR"/>
</dbReference>
<evidence type="ECO:0000256" key="10">
    <source>
        <dbReference type="ARBA" id="ARBA00023136"/>
    </source>
</evidence>
<evidence type="ECO:0000256" key="5">
    <source>
        <dbReference type="ARBA" id="ARBA00022679"/>
    </source>
</evidence>
<dbReference type="PANTHER" id="PTHR43047:SF72">
    <property type="entry name" value="OSMOSENSING HISTIDINE PROTEIN KINASE SLN1"/>
    <property type="match status" value="1"/>
</dbReference>
<evidence type="ECO:0000256" key="11">
    <source>
        <dbReference type="ARBA" id="ARBA00023306"/>
    </source>
</evidence>
<evidence type="ECO:0000256" key="1">
    <source>
        <dbReference type="ARBA" id="ARBA00000085"/>
    </source>
</evidence>
<dbReference type="Pfam" id="PF00512">
    <property type="entry name" value="HisKA"/>
    <property type="match status" value="1"/>
</dbReference>
<evidence type="ECO:0000313" key="18">
    <source>
        <dbReference type="Proteomes" id="UP000605848"/>
    </source>
</evidence>
<keyword evidence="6" id="KW-0547">Nucleotide-binding</keyword>
<dbReference type="SMART" id="SM00448">
    <property type="entry name" value="REC"/>
    <property type="match status" value="2"/>
</dbReference>
<evidence type="ECO:0000256" key="13">
    <source>
        <dbReference type="SAM" id="MobiDB-lite"/>
    </source>
</evidence>
<evidence type="ECO:0000256" key="6">
    <source>
        <dbReference type="ARBA" id="ARBA00022741"/>
    </source>
</evidence>
<feature type="compositionally biased region" description="Low complexity" evidence="13">
    <location>
        <begin position="1"/>
        <end position="20"/>
    </location>
</feature>
<keyword evidence="11" id="KW-0131">Cell cycle</keyword>
<evidence type="ECO:0000256" key="9">
    <source>
        <dbReference type="ARBA" id="ARBA00023012"/>
    </source>
</evidence>
<keyword evidence="4 12" id="KW-0597">Phosphoprotein</keyword>
<dbReference type="Gene3D" id="3.30.565.10">
    <property type="entry name" value="Histidine kinase-like ATPase, C-terminal domain"/>
    <property type="match status" value="1"/>
</dbReference>
<dbReference type="PROSITE" id="PS50110">
    <property type="entry name" value="RESPONSE_REGULATORY"/>
    <property type="match status" value="2"/>
</dbReference>
<dbReference type="InterPro" id="IPR001789">
    <property type="entry name" value="Sig_transdc_resp-reg_receiver"/>
</dbReference>
<keyword evidence="14" id="KW-0812">Transmembrane</keyword>
<evidence type="ECO:0000256" key="8">
    <source>
        <dbReference type="ARBA" id="ARBA00022840"/>
    </source>
</evidence>
<dbReference type="GO" id="GO:0005524">
    <property type="term" value="F:ATP binding"/>
    <property type="evidence" value="ECO:0007669"/>
    <property type="project" value="UniProtKB-KW"/>
</dbReference>
<evidence type="ECO:0000259" key="16">
    <source>
        <dbReference type="PROSITE" id="PS50110"/>
    </source>
</evidence>
<dbReference type="PROSITE" id="PS50109">
    <property type="entry name" value="HIS_KIN"/>
    <property type="match status" value="1"/>
</dbReference>
<evidence type="ECO:0000256" key="14">
    <source>
        <dbReference type="SAM" id="Phobius"/>
    </source>
</evidence>
<feature type="transmembrane region" description="Helical" evidence="14">
    <location>
        <begin position="56"/>
        <end position="75"/>
    </location>
</feature>
<dbReference type="SUPFAM" id="SSF47384">
    <property type="entry name" value="Homodimeric domain of signal transducing histidine kinase"/>
    <property type="match status" value="1"/>
</dbReference>
<keyword evidence="7" id="KW-0418">Kinase</keyword>
<feature type="domain" description="Response regulatory" evidence="16">
    <location>
        <begin position="539"/>
        <end position="652"/>
    </location>
</feature>
<dbReference type="SMART" id="SM00387">
    <property type="entry name" value="HATPase_c"/>
    <property type="match status" value="1"/>
</dbReference>
<organism evidence="17 18">
    <name type="scientific">Microvirga aerilata</name>
    <dbReference type="NCBI Taxonomy" id="670292"/>
    <lineage>
        <taxon>Bacteria</taxon>
        <taxon>Pseudomonadati</taxon>
        <taxon>Pseudomonadota</taxon>
        <taxon>Alphaproteobacteria</taxon>
        <taxon>Hyphomicrobiales</taxon>
        <taxon>Methylobacteriaceae</taxon>
        <taxon>Microvirga</taxon>
    </lineage>
</organism>
<keyword evidence="10 14" id="KW-0472">Membrane</keyword>
<evidence type="ECO:0000256" key="2">
    <source>
        <dbReference type="ARBA" id="ARBA00004370"/>
    </source>
</evidence>
<reference evidence="17" key="1">
    <citation type="submission" date="2021-01" db="EMBL/GenBank/DDBJ databases">
        <title>Microvirga sp.</title>
        <authorList>
            <person name="Kim M.K."/>
        </authorList>
    </citation>
    <scope>NUCLEOTIDE SEQUENCE</scope>
    <source>
        <strain evidence="17">5420S-16</strain>
    </source>
</reference>
<keyword evidence="18" id="KW-1185">Reference proteome</keyword>
<gene>
    <name evidence="17" type="ORF">JKG68_26290</name>
</gene>
<protein>
    <recommendedName>
        <fullName evidence="3">histidine kinase</fullName>
        <ecNumber evidence="3">2.7.13.3</ecNumber>
    </recommendedName>
</protein>
<dbReference type="InterPro" id="IPR004358">
    <property type="entry name" value="Sig_transdc_His_kin-like_C"/>
</dbReference>
<dbReference type="InterPro" id="IPR036890">
    <property type="entry name" value="HATPase_C_sf"/>
</dbReference>
<comment type="caution">
    <text evidence="17">The sequence shown here is derived from an EMBL/GenBank/DDBJ whole genome shotgun (WGS) entry which is preliminary data.</text>
</comment>
<dbReference type="FunFam" id="3.30.565.10:FF:000010">
    <property type="entry name" value="Sensor histidine kinase RcsC"/>
    <property type="match status" value="1"/>
</dbReference>
<accession>A0A937D321</accession>
<feature type="transmembrane region" description="Helical" evidence="14">
    <location>
        <begin position="239"/>
        <end position="258"/>
    </location>
</feature>
<dbReference type="Gene3D" id="3.40.50.2300">
    <property type="match status" value="2"/>
</dbReference>
<dbReference type="InterPro" id="IPR036097">
    <property type="entry name" value="HisK_dim/P_sf"/>
</dbReference>
<dbReference type="Pfam" id="PF02518">
    <property type="entry name" value="HATPase_c"/>
    <property type="match status" value="1"/>
</dbReference>
<feature type="modified residue" description="4-aspartylphosphate" evidence="12">
    <location>
        <position position="708"/>
    </location>
</feature>
<dbReference type="CDD" id="cd16922">
    <property type="entry name" value="HATPase_EvgS-ArcB-TorS-like"/>
    <property type="match status" value="1"/>
</dbReference>
<dbReference type="Pfam" id="PF00072">
    <property type="entry name" value="Response_reg"/>
    <property type="match status" value="2"/>
</dbReference>
<evidence type="ECO:0000259" key="15">
    <source>
        <dbReference type="PROSITE" id="PS50109"/>
    </source>
</evidence>
<keyword evidence="14" id="KW-1133">Transmembrane helix</keyword>
<dbReference type="EMBL" id="JAEQMY010000082">
    <property type="protein sequence ID" value="MBL0407432.1"/>
    <property type="molecule type" value="Genomic_DNA"/>
</dbReference>
<feature type="domain" description="Response regulatory" evidence="16">
    <location>
        <begin position="659"/>
        <end position="775"/>
    </location>
</feature>
<dbReference type="InterPro" id="IPR003661">
    <property type="entry name" value="HisK_dim/P_dom"/>
</dbReference>
<dbReference type="CDD" id="cd00156">
    <property type="entry name" value="REC"/>
    <property type="match status" value="1"/>
</dbReference>
<dbReference type="InterPro" id="IPR005467">
    <property type="entry name" value="His_kinase_dom"/>
</dbReference>
<dbReference type="CDD" id="cd00082">
    <property type="entry name" value="HisKA"/>
    <property type="match status" value="1"/>
</dbReference>
<evidence type="ECO:0000256" key="4">
    <source>
        <dbReference type="ARBA" id="ARBA00022553"/>
    </source>
</evidence>
<sequence length="793" mass="86822">MITQDPAGDAAASSTDARSAGQVQPIWPSLQRVLNSVKRAIIQPQSSSQRKPKWHLIYFALATFDILTVAGSLTLNHKIMEIYSASVDINQRWADRLASFSDLGQVASAVNAPGNDVFDTRDVPAEVKRRDEALAEFNRQLSIARSDLMASVTEDQAAPLLARLEAVSAAMRDMSAEADLIFNYFRSGETDQAGQRMATMDRKYARVNAELAGLSGQIREIQKRHFQEQVAAAEYLKTFEYLIGALIVLMVAGVTFYGHKIARKVRADEEALERYAISLSKARDEAAAASKAKSAFLANMSHELRTPLNAINGYSEMLLEEVEDLGQTELKPDLEKIRSAGKHLLGLINDILDLSKIEAGKMDIFVETLDMPSLLAEVRAIVTPLMEKNRNELVVSHAPELGTMRSDQTKVRQILFNLLSNAAKFTTQGRITLEVRRIAKDDGDWLEFEVSDTGIGMTPEQMAKLFSAFTQADASTTRNYGGTGLGLAITKHFCLMLGGDVMVRSEHGKGSTFVVTLPAVCPTTDETLPPERAEGTAGTVLVIDDERTTHDLLERELGARGYRVVHAAGGREGLRLAREVRPDAITLDIIMPELDGWAVLRELKADADLKAIPVVLVTVLGDREMGYALGAADYLTKPVDADALLGVLGRFHAGDGEVPVLVVDDDPITREMLRRILSKRGWSVTEAADGSDALSILGRTRPAVVLLDLMMPGIDGFEVLDAMRREATWREIPVVVVTAKDLSAEEATWLNQHAEKVFQKGAYKRSELVGVVHDMIARGTGTSVSRQSMEGAR</sequence>
<dbReference type="GO" id="GO:0005886">
    <property type="term" value="C:plasma membrane"/>
    <property type="evidence" value="ECO:0007669"/>
    <property type="project" value="TreeGrafter"/>
</dbReference>
<evidence type="ECO:0000256" key="7">
    <source>
        <dbReference type="ARBA" id="ARBA00022777"/>
    </source>
</evidence>
<dbReference type="PANTHER" id="PTHR43047">
    <property type="entry name" value="TWO-COMPONENT HISTIDINE PROTEIN KINASE"/>
    <property type="match status" value="1"/>
</dbReference>
<evidence type="ECO:0000256" key="3">
    <source>
        <dbReference type="ARBA" id="ARBA00012438"/>
    </source>
</evidence>
<proteinExistence type="predicted"/>
<dbReference type="GO" id="GO:0000155">
    <property type="term" value="F:phosphorelay sensor kinase activity"/>
    <property type="evidence" value="ECO:0007669"/>
    <property type="project" value="InterPro"/>
</dbReference>
<name>A0A937D321_9HYPH</name>
<comment type="catalytic activity">
    <reaction evidence="1">
        <text>ATP + protein L-histidine = ADP + protein N-phospho-L-histidine.</text>
        <dbReference type="EC" id="2.7.13.3"/>
    </reaction>
</comment>
<keyword evidence="5" id="KW-0808">Transferase</keyword>
<comment type="subcellular location">
    <subcellularLocation>
        <location evidence="2">Membrane</location>
    </subcellularLocation>
</comment>
<feature type="domain" description="Histidine kinase" evidence="15">
    <location>
        <begin position="299"/>
        <end position="521"/>
    </location>
</feature>
<feature type="region of interest" description="Disordered" evidence="13">
    <location>
        <begin position="1"/>
        <end position="22"/>
    </location>
</feature>
<dbReference type="FunFam" id="1.10.287.130:FF:000038">
    <property type="entry name" value="Sensory transduction histidine kinase"/>
    <property type="match status" value="1"/>
</dbReference>
<dbReference type="SUPFAM" id="SSF55874">
    <property type="entry name" value="ATPase domain of HSP90 chaperone/DNA topoisomerase II/histidine kinase"/>
    <property type="match status" value="1"/>
</dbReference>
<dbReference type="Gene3D" id="1.10.287.130">
    <property type="match status" value="1"/>
</dbReference>
<keyword evidence="8" id="KW-0067">ATP-binding</keyword>
<evidence type="ECO:0000313" key="17">
    <source>
        <dbReference type="EMBL" id="MBL0407432.1"/>
    </source>
</evidence>
<dbReference type="SMART" id="SM00388">
    <property type="entry name" value="HisKA"/>
    <property type="match status" value="1"/>
</dbReference>
<dbReference type="AlphaFoldDB" id="A0A937D321"/>
<dbReference type="GO" id="GO:0009927">
    <property type="term" value="F:histidine phosphotransfer kinase activity"/>
    <property type="evidence" value="ECO:0007669"/>
    <property type="project" value="TreeGrafter"/>
</dbReference>
<feature type="modified residue" description="4-aspartylphosphate" evidence="12">
    <location>
        <position position="588"/>
    </location>
</feature>
<dbReference type="Proteomes" id="UP000605848">
    <property type="component" value="Unassembled WGS sequence"/>
</dbReference>
<dbReference type="RefSeq" id="WP_202064684.1">
    <property type="nucleotide sequence ID" value="NZ_JAEQMY010000082.1"/>
</dbReference>
<dbReference type="InterPro" id="IPR003594">
    <property type="entry name" value="HATPase_dom"/>
</dbReference>
<evidence type="ECO:0000256" key="12">
    <source>
        <dbReference type="PROSITE-ProRule" id="PRU00169"/>
    </source>
</evidence>
<dbReference type="InterPro" id="IPR011006">
    <property type="entry name" value="CheY-like_superfamily"/>
</dbReference>
<dbReference type="SUPFAM" id="SSF52172">
    <property type="entry name" value="CheY-like"/>
    <property type="match status" value="2"/>
</dbReference>
<keyword evidence="9" id="KW-0902">Two-component regulatory system</keyword>
<dbReference type="EC" id="2.7.13.3" evidence="3"/>